<sequence length="152" mass="17628">MFVIKKIGKKSLDLAVSLFGLFAIIDLYMSVFEYGVSISEISIHEIIFSCIFFKLLLRHYRVCRDNEIAKYELIFRPFKLIGYVYLFSVSAFIVVMFYDFNWAYEILLINYISDNLSQIILFGLVILSIYVGTYKILHAKAEDKNDTLGAEA</sequence>
<feature type="transmembrane region" description="Helical" evidence="1">
    <location>
        <begin position="118"/>
        <end position="137"/>
    </location>
</feature>
<evidence type="ECO:0000256" key="1">
    <source>
        <dbReference type="SAM" id="Phobius"/>
    </source>
</evidence>
<reference evidence="4 5" key="1">
    <citation type="journal article" date="2018" name="Nat. Biotechnol.">
        <title>A standardized bacterial taxonomy based on genome phylogeny substantially revises the tree of life.</title>
        <authorList>
            <person name="Parks D.H."/>
            <person name="Chuvochina M."/>
            <person name="Waite D.W."/>
            <person name="Rinke C."/>
            <person name="Skarshewski A."/>
            <person name="Chaumeil P.A."/>
            <person name="Hugenholtz P."/>
        </authorList>
    </citation>
    <scope>NUCLEOTIDE SEQUENCE [LARGE SCALE GENOMIC DNA]</scope>
    <source>
        <strain evidence="2">UBA8707</strain>
        <strain evidence="3">UBA9881</strain>
    </source>
</reference>
<dbReference type="AlphaFoldDB" id="A0A358HUI8"/>
<name>A0A358HUI8_9PROT</name>
<protein>
    <submittedName>
        <fullName evidence="2">Uncharacterized protein</fullName>
    </submittedName>
</protein>
<accession>A0A358HUI8</accession>
<evidence type="ECO:0000313" key="2">
    <source>
        <dbReference type="EMBL" id="HBU98474.1"/>
    </source>
</evidence>
<dbReference type="EMBL" id="DOOG01000092">
    <property type="protein sequence ID" value="HBU98474.1"/>
    <property type="molecule type" value="Genomic_DNA"/>
</dbReference>
<organism evidence="2 5">
    <name type="scientific">Thalassospira lucentensis</name>
    <dbReference type="NCBI Taxonomy" id="168935"/>
    <lineage>
        <taxon>Bacteria</taxon>
        <taxon>Pseudomonadati</taxon>
        <taxon>Pseudomonadota</taxon>
        <taxon>Alphaproteobacteria</taxon>
        <taxon>Rhodospirillales</taxon>
        <taxon>Thalassospiraceae</taxon>
        <taxon>Thalassospira</taxon>
    </lineage>
</organism>
<dbReference type="Proteomes" id="UP000264179">
    <property type="component" value="Unassembled WGS sequence"/>
</dbReference>
<proteinExistence type="predicted"/>
<keyword evidence="1" id="KW-0812">Transmembrane</keyword>
<feature type="transmembrane region" description="Helical" evidence="1">
    <location>
        <begin position="37"/>
        <end position="57"/>
    </location>
</feature>
<keyword evidence="1" id="KW-0472">Membrane</keyword>
<evidence type="ECO:0000313" key="5">
    <source>
        <dbReference type="Proteomes" id="UP000264753"/>
    </source>
</evidence>
<dbReference type="Proteomes" id="UP000264753">
    <property type="component" value="Unassembled WGS sequence"/>
</dbReference>
<keyword evidence="1" id="KW-1133">Transmembrane helix</keyword>
<evidence type="ECO:0000313" key="4">
    <source>
        <dbReference type="Proteomes" id="UP000264179"/>
    </source>
</evidence>
<evidence type="ECO:0000313" key="3">
    <source>
        <dbReference type="EMBL" id="HCW66370.1"/>
    </source>
</evidence>
<comment type="caution">
    <text evidence="2">The sequence shown here is derived from an EMBL/GenBank/DDBJ whole genome shotgun (WGS) entry which is preliminary data.</text>
</comment>
<dbReference type="EMBL" id="DPOP01000036">
    <property type="protein sequence ID" value="HCW66370.1"/>
    <property type="molecule type" value="Genomic_DNA"/>
</dbReference>
<feature type="transmembrane region" description="Helical" evidence="1">
    <location>
        <begin position="78"/>
        <end position="98"/>
    </location>
</feature>
<feature type="transmembrane region" description="Helical" evidence="1">
    <location>
        <begin position="12"/>
        <end position="31"/>
    </location>
</feature>
<gene>
    <name evidence="2" type="ORF">DEF21_11300</name>
    <name evidence="3" type="ORF">DHR80_03985</name>
</gene>